<organism evidence="1 2">
    <name type="scientific">Vibrio phage Vp_R1</name>
    <dbReference type="NCBI Taxonomy" id="2059867"/>
    <lineage>
        <taxon>Viruses</taxon>
        <taxon>Duplodnaviria</taxon>
        <taxon>Heunggongvirae</taxon>
        <taxon>Uroviricota</taxon>
        <taxon>Caudoviricetes</taxon>
        <taxon>Grimontviridae</taxon>
        <taxon>Dalianvirus</taxon>
        <taxon>Dalianvirus R1</taxon>
    </lineage>
</organism>
<evidence type="ECO:0000313" key="1">
    <source>
        <dbReference type="EMBL" id="AUG88390.1"/>
    </source>
</evidence>
<sequence length="90" mass="10558">MSKVRNIVVVKDGNTKQYPGYIFKRTLYEAEVKNIFGWRKIAYIYTEIHHDNGDREFFWDMVSGGKVSEHIIRATQWQTTLLDGEEDGSE</sequence>
<accession>A0A2H5BPY1</accession>
<keyword evidence="2" id="KW-1185">Reference proteome</keyword>
<name>A0A2H5BPY1_9CAUD</name>
<protein>
    <submittedName>
        <fullName evidence="1">Uncharacterized protein</fullName>
    </submittedName>
</protein>
<proteinExistence type="predicted"/>
<gene>
    <name evidence="1" type="ORF">VPR_026</name>
</gene>
<dbReference type="Proteomes" id="UP000240283">
    <property type="component" value="Segment"/>
</dbReference>
<evidence type="ECO:0000313" key="2">
    <source>
        <dbReference type="Proteomes" id="UP000240283"/>
    </source>
</evidence>
<dbReference type="EMBL" id="MG603697">
    <property type="protein sequence ID" value="AUG88390.1"/>
    <property type="molecule type" value="Genomic_DNA"/>
</dbReference>
<reference evidence="1 2" key="1">
    <citation type="submission" date="2017-12" db="EMBL/GenBank/DDBJ databases">
        <title>Genomic analysis of a novel phage Vp_R1 lytic to Vibrio parahaemolyticus.</title>
        <authorList>
            <person name="Ren H."/>
            <person name="Li Z."/>
        </authorList>
    </citation>
    <scope>NUCLEOTIDE SEQUENCE [LARGE SCALE GENOMIC DNA]</scope>
</reference>